<sequence length="696" mass="77628">MKIRKLTRRLLKSNLAGLVKSAAQGLRPDKRMRVSEWSEKHRRFPEGSALPGPWRNSTAPYLVEPMDRLSPDDPIPEVALMKAAQSGGSAIAENWIGFIMHVAAAPIMYIQATIQAALDWKEEKLNETIEATDVLNPDKGGVVTPVKAKTKGSTSKRLRFRGGFLLFGGANSAASLRQHSIRFMVRDDTSAWTDSADGEGDPDKLSEQRLKTYKAFGLSKSLDVSTPTVKGENIDRKYEASDKRRYYMACKACGALNDWDWPDVIRNDSPPFKCHVQCGHCEADHYEADKTFMLAAENGACWVPTVADENGEVPLKTLTKEEAKRWRERPLNVYRAGYHLTGFMSRFEMWDELARLETEAGEDPDLVKPFVNTGLGHAYEAKSDAPPWETLSARREGDWQRGTAPAGVLYVTLAADVQKTGIYWERVGWGPNKESWTIDYGFLPGDTSVPLDGAWPKLDQVADLGCVHACGAKIQDDYIGVDCAYHTEAVYAWTKRRPNALNVRGVDGWTKLPIHRAESNEVKKTGLSAGKAKKYGAKVWLVGGYGIKSTLMTLLSRGVEGEEREIPLGYCHFPANAEDEYFKQLVSEYVVIEKTRHGPSRVWRARGANHWLDCRVYNWALTHYANIWHWNDDKWSERAAYYTDLAAEPGDLFGPETVAAVAAKPVRAEPTVTKTASEKQAVDKDDGLGALANLNR</sequence>
<dbReference type="EMBL" id="JALNMJ010000022">
    <property type="protein sequence ID" value="MCK7615193.1"/>
    <property type="molecule type" value="Genomic_DNA"/>
</dbReference>
<evidence type="ECO:0000313" key="4">
    <source>
        <dbReference type="EMBL" id="MCK7615193.1"/>
    </source>
</evidence>
<evidence type="ECO:0000259" key="2">
    <source>
        <dbReference type="Pfam" id="PF05876"/>
    </source>
</evidence>
<comment type="caution">
    <text evidence="4">The sequence shown here is derived from an EMBL/GenBank/DDBJ whole genome shotgun (WGS) entry which is preliminary data.</text>
</comment>
<dbReference type="Pfam" id="PF20454">
    <property type="entry name" value="GpA_nuclease"/>
    <property type="match status" value="1"/>
</dbReference>
<feature type="compositionally biased region" description="Basic and acidic residues" evidence="1">
    <location>
        <begin position="676"/>
        <end position="687"/>
    </location>
</feature>
<dbReference type="Proteomes" id="UP001431221">
    <property type="component" value="Unassembled WGS sequence"/>
</dbReference>
<reference evidence="4" key="1">
    <citation type="submission" date="2022-04" db="EMBL/GenBank/DDBJ databases">
        <title>Roseibium sp. CAU 1639 isolated from mud.</title>
        <authorList>
            <person name="Kim W."/>
        </authorList>
    </citation>
    <scope>NUCLEOTIDE SEQUENCE</scope>
    <source>
        <strain evidence="4">CAU 1639</strain>
    </source>
</reference>
<name>A0ABT0H290_9HYPH</name>
<proteinExistence type="predicted"/>
<dbReference type="InterPro" id="IPR046453">
    <property type="entry name" value="GpA_ATPase"/>
</dbReference>
<feature type="domain" description="Terminase large subunit GpA endonuclease" evidence="3">
    <location>
        <begin position="336"/>
        <end position="627"/>
    </location>
</feature>
<dbReference type="InterPro" id="IPR046454">
    <property type="entry name" value="GpA_endonuclease"/>
</dbReference>
<protein>
    <submittedName>
        <fullName evidence="4">Phage terminase large subunit family protein</fullName>
    </submittedName>
</protein>
<dbReference type="Pfam" id="PF05876">
    <property type="entry name" value="GpA_ATPase"/>
    <property type="match status" value="1"/>
</dbReference>
<evidence type="ECO:0000313" key="5">
    <source>
        <dbReference type="Proteomes" id="UP001431221"/>
    </source>
</evidence>
<dbReference type="RefSeq" id="WP_248158251.1">
    <property type="nucleotide sequence ID" value="NZ_JALNMJ010000022.1"/>
</dbReference>
<gene>
    <name evidence="4" type="ORF">M0H32_23760</name>
</gene>
<keyword evidence="5" id="KW-1185">Reference proteome</keyword>
<evidence type="ECO:0000259" key="3">
    <source>
        <dbReference type="Pfam" id="PF20454"/>
    </source>
</evidence>
<accession>A0ABT0H290</accession>
<feature type="domain" description="Phage terminase large subunit GpA ATPase" evidence="2">
    <location>
        <begin position="48"/>
        <end position="296"/>
    </location>
</feature>
<evidence type="ECO:0000256" key="1">
    <source>
        <dbReference type="SAM" id="MobiDB-lite"/>
    </source>
</evidence>
<feature type="region of interest" description="Disordered" evidence="1">
    <location>
        <begin position="671"/>
        <end position="696"/>
    </location>
</feature>
<organism evidence="4 5">
    <name type="scientific">Roseibium sediminicola</name>
    <dbReference type="NCBI Taxonomy" id="2933272"/>
    <lineage>
        <taxon>Bacteria</taxon>
        <taxon>Pseudomonadati</taxon>
        <taxon>Pseudomonadota</taxon>
        <taxon>Alphaproteobacteria</taxon>
        <taxon>Hyphomicrobiales</taxon>
        <taxon>Stappiaceae</taxon>
        <taxon>Roseibium</taxon>
    </lineage>
</organism>